<dbReference type="GO" id="GO:0000160">
    <property type="term" value="P:phosphorelay signal transduction system"/>
    <property type="evidence" value="ECO:0007669"/>
    <property type="project" value="InterPro"/>
</dbReference>
<dbReference type="PRINTS" id="PR00038">
    <property type="entry name" value="HTHLUXR"/>
</dbReference>
<dbReference type="SUPFAM" id="SSF52172">
    <property type="entry name" value="CheY-like"/>
    <property type="match status" value="1"/>
</dbReference>
<dbReference type="InterPro" id="IPR001789">
    <property type="entry name" value="Sig_transdc_resp-reg_receiver"/>
</dbReference>
<name>A0A4P7UE98_9ACTN</name>
<dbReference type="Proteomes" id="UP000630594">
    <property type="component" value="Unassembled WGS sequence"/>
</dbReference>
<dbReference type="InterPro" id="IPR011006">
    <property type="entry name" value="CheY-like_superfamily"/>
</dbReference>
<dbReference type="PANTHER" id="PTHR43214">
    <property type="entry name" value="TWO-COMPONENT RESPONSE REGULATOR"/>
    <property type="match status" value="1"/>
</dbReference>
<dbReference type="RefSeq" id="WP_135833252.1">
    <property type="nucleotide sequence ID" value="NZ_BMCK01000003.1"/>
</dbReference>
<dbReference type="PROSITE" id="PS50043">
    <property type="entry name" value="HTH_LUXR_2"/>
    <property type="match status" value="1"/>
</dbReference>
<dbReference type="InterPro" id="IPR039420">
    <property type="entry name" value="WalR-like"/>
</dbReference>
<evidence type="ECO:0000259" key="3">
    <source>
        <dbReference type="PROSITE" id="PS50043"/>
    </source>
</evidence>
<dbReference type="EMBL" id="CP038462">
    <property type="protein sequence ID" value="QCC78214.1"/>
    <property type="molecule type" value="Genomic_DNA"/>
</dbReference>
<reference evidence="6" key="4">
    <citation type="submission" date="2019-03" db="EMBL/GenBank/DDBJ databases">
        <authorList>
            <person name="Huang Y."/>
        </authorList>
    </citation>
    <scope>NUCLEOTIDE SEQUENCE</scope>
    <source>
        <strain evidence="6">JCM 16608</strain>
    </source>
</reference>
<dbReference type="EMBL" id="BMCK01000003">
    <property type="protein sequence ID" value="GGD20855.1"/>
    <property type="molecule type" value="Genomic_DNA"/>
</dbReference>
<reference evidence="5" key="5">
    <citation type="submission" date="2024-05" db="EMBL/GenBank/DDBJ databases">
        <authorList>
            <person name="Sun Q."/>
            <person name="Sedlacek I."/>
        </authorList>
    </citation>
    <scope>NUCLEOTIDE SEQUENCE</scope>
    <source>
        <strain evidence="5">CCM 7403</strain>
    </source>
</reference>
<dbReference type="GO" id="GO:0006355">
    <property type="term" value="P:regulation of DNA-templated transcription"/>
    <property type="evidence" value="ECO:0007669"/>
    <property type="project" value="InterPro"/>
</dbReference>
<keyword evidence="1 5" id="KW-0238">DNA-binding</keyword>
<dbReference type="AlphaFoldDB" id="A0A4P7UE98"/>
<dbReference type="InterPro" id="IPR016032">
    <property type="entry name" value="Sig_transdc_resp-reg_C-effctor"/>
</dbReference>
<dbReference type="Proteomes" id="UP000297025">
    <property type="component" value="Chromosome"/>
</dbReference>
<reference evidence="5" key="2">
    <citation type="journal article" date="2014" name="Int. J. Syst. Evol. Microbiol.">
        <title>Complete genome of a new Firmicutes species belonging to the dominant human colonic microbiota ('Ruminococcus bicirculans') reveals two chromosomes and a selective capacity to utilize plant glucans.</title>
        <authorList>
            <consortium name="NISC Comparative Sequencing Program"/>
            <person name="Wegmann U."/>
            <person name="Louis P."/>
            <person name="Goesmann A."/>
            <person name="Henrissat B."/>
            <person name="Duncan S.H."/>
            <person name="Flint H.J."/>
        </authorList>
    </citation>
    <scope>NUCLEOTIDE SEQUENCE</scope>
    <source>
        <strain evidence="5">CCM 7403</strain>
    </source>
</reference>
<evidence type="ECO:0000256" key="1">
    <source>
        <dbReference type="ARBA" id="ARBA00023125"/>
    </source>
</evidence>
<dbReference type="SMART" id="SM00448">
    <property type="entry name" value="REC"/>
    <property type="match status" value="1"/>
</dbReference>
<dbReference type="KEGG" id="ndp:E2C04_15315"/>
<keyword evidence="2" id="KW-0597">Phosphoprotein</keyword>
<reference evidence="8" key="3">
    <citation type="journal article" date="2019" name="Int. J. Syst. Evol. Microbiol.">
        <title>The Global Catalogue of Microorganisms (GCM) 10K type strain sequencing project: providing services to taxonomists for standard genome sequencing and annotation.</title>
        <authorList>
            <consortium name="The Broad Institute Genomics Platform"/>
            <consortium name="The Broad Institute Genome Sequencing Center for Infectious Disease"/>
            <person name="Wu L."/>
            <person name="Ma J."/>
        </authorList>
    </citation>
    <scope>NUCLEOTIDE SEQUENCE [LARGE SCALE GENOMIC DNA]</scope>
    <source>
        <strain evidence="8">CCM 7403</strain>
    </source>
</reference>
<feature type="domain" description="HTH luxR-type" evidence="3">
    <location>
        <begin position="134"/>
        <end position="199"/>
    </location>
</feature>
<dbReference type="GO" id="GO:0003677">
    <property type="term" value="F:DNA binding"/>
    <property type="evidence" value="ECO:0007669"/>
    <property type="project" value="UniProtKB-KW"/>
</dbReference>
<dbReference type="Pfam" id="PF00196">
    <property type="entry name" value="GerE"/>
    <property type="match status" value="1"/>
</dbReference>
<dbReference type="SMART" id="SM00421">
    <property type="entry name" value="HTH_LUXR"/>
    <property type="match status" value="1"/>
</dbReference>
<dbReference type="OrthoDB" id="9808843at2"/>
<dbReference type="CDD" id="cd06170">
    <property type="entry name" value="LuxR_C_like"/>
    <property type="match status" value="1"/>
</dbReference>
<evidence type="ECO:0000259" key="4">
    <source>
        <dbReference type="PROSITE" id="PS50110"/>
    </source>
</evidence>
<evidence type="ECO:0000313" key="8">
    <source>
        <dbReference type="Proteomes" id="UP000630594"/>
    </source>
</evidence>
<keyword evidence="8" id="KW-1185">Reference proteome</keyword>
<evidence type="ECO:0000313" key="6">
    <source>
        <dbReference type="EMBL" id="QCC78214.1"/>
    </source>
</evidence>
<protein>
    <submittedName>
        <fullName evidence="5">DNA-binding response regulator</fullName>
    </submittedName>
    <submittedName>
        <fullName evidence="6">Response regulator transcription factor</fullName>
    </submittedName>
</protein>
<evidence type="ECO:0000256" key="2">
    <source>
        <dbReference type="PROSITE-ProRule" id="PRU00169"/>
    </source>
</evidence>
<feature type="domain" description="Response regulatory" evidence="4">
    <location>
        <begin position="3"/>
        <end position="119"/>
    </location>
</feature>
<dbReference type="PANTHER" id="PTHR43214:SF42">
    <property type="entry name" value="TRANSCRIPTIONAL REGULATORY PROTEIN DESR"/>
    <property type="match status" value="1"/>
</dbReference>
<evidence type="ECO:0000313" key="5">
    <source>
        <dbReference type="EMBL" id="GGD20855.1"/>
    </source>
</evidence>
<accession>A0A4P7UE98</accession>
<organism evidence="6 7">
    <name type="scientific">Nocardioides daphniae</name>
    <dbReference type="NCBI Taxonomy" id="402297"/>
    <lineage>
        <taxon>Bacteria</taxon>
        <taxon>Bacillati</taxon>
        <taxon>Actinomycetota</taxon>
        <taxon>Actinomycetes</taxon>
        <taxon>Propionibacteriales</taxon>
        <taxon>Nocardioidaceae</taxon>
        <taxon>Nocardioides</taxon>
    </lineage>
</organism>
<sequence length="201" mass="20905">MIRILLADDEHLIRGALAQILDLDDDFEVVAQAATGPEAVAVAQRLRPDVAVLDLQMPGLDGIETATAILAELPGCGCVIVTSHGRPGYLKRALASGVRGFLPKTTSATTLAAVVRTVHAGGRHVDPELAAEAIAAGDSPLTPREADVLEAAADAAPVEEIARRVHLSAGTVRNHLSAAVSKLGATNRHEAVATARRMGWI</sequence>
<reference evidence="6 7" key="1">
    <citation type="journal article" date="2008" name="Int. J. Syst. Evol. Microbiol.">
        <title>Nocardioides daphniae sp. nov., isolated from Daphnia cucullata (Crustacea: Cladocera).</title>
        <authorList>
            <person name="Toth E.M."/>
            <person name="Keki Z."/>
            <person name="Homonnay Z.G."/>
            <person name="Borsodi A.K."/>
            <person name="Marialigeti K."/>
            <person name="Schumann P."/>
        </authorList>
    </citation>
    <scope>NUCLEOTIDE SEQUENCE [LARGE SCALE GENOMIC DNA]</scope>
    <source>
        <strain evidence="6 7">JCM 16608</strain>
    </source>
</reference>
<proteinExistence type="predicted"/>
<dbReference type="SUPFAM" id="SSF46894">
    <property type="entry name" value="C-terminal effector domain of the bipartite response regulators"/>
    <property type="match status" value="1"/>
</dbReference>
<dbReference type="Pfam" id="PF00072">
    <property type="entry name" value="Response_reg"/>
    <property type="match status" value="1"/>
</dbReference>
<evidence type="ECO:0000313" key="7">
    <source>
        <dbReference type="Proteomes" id="UP000297025"/>
    </source>
</evidence>
<dbReference type="PROSITE" id="PS50110">
    <property type="entry name" value="RESPONSE_REGULATORY"/>
    <property type="match status" value="1"/>
</dbReference>
<dbReference type="Gene3D" id="3.40.50.2300">
    <property type="match status" value="1"/>
</dbReference>
<feature type="modified residue" description="4-aspartylphosphate" evidence="2">
    <location>
        <position position="54"/>
    </location>
</feature>
<dbReference type="InterPro" id="IPR000792">
    <property type="entry name" value="Tscrpt_reg_LuxR_C"/>
</dbReference>
<gene>
    <name evidence="6" type="ORF">E2C04_15315</name>
    <name evidence="5" type="ORF">GCM10007231_20020</name>
</gene>